<dbReference type="EMBL" id="PKUQ01000022">
    <property type="protein sequence ID" value="PLW76916.1"/>
    <property type="molecule type" value="Genomic_DNA"/>
</dbReference>
<evidence type="ECO:0000313" key="1">
    <source>
        <dbReference type="EMBL" id="PLW76916.1"/>
    </source>
</evidence>
<reference evidence="1 2" key="1">
    <citation type="submission" date="2018-01" db="EMBL/GenBank/DDBJ databases">
        <title>The draft genome sequence of Cohaesibacter sp. H1304.</title>
        <authorList>
            <person name="Wang N.-N."/>
            <person name="Du Z.-J."/>
        </authorList>
    </citation>
    <scope>NUCLEOTIDE SEQUENCE [LARGE SCALE GENOMIC DNA]</scope>
    <source>
        <strain evidence="1 2">H1304</strain>
    </source>
</reference>
<dbReference type="RefSeq" id="WP_101534205.1">
    <property type="nucleotide sequence ID" value="NZ_PKUQ01000022.1"/>
</dbReference>
<dbReference type="Pfam" id="PF13875">
    <property type="entry name" value="DUF4202"/>
    <property type="match status" value="1"/>
</dbReference>
<keyword evidence="2" id="KW-1185">Reference proteome</keyword>
<dbReference type="InterPro" id="IPR025255">
    <property type="entry name" value="DUF4202"/>
</dbReference>
<dbReference type="PANTHER" id="PTHR41729:SF1">
    <property type="entry name" value="GLUTAMYL-TRNA SYNTHETASE"/>
    <property type="match status" value="1"/>
</dbReference>
<organism evidence="1 2">
    <name type="scientific">Cohaesibacter celericrescens</name>
    <dbReference type="NCBI Taxonomy" id="2067669"/>
    <lineage>
        <taxon>Bacteria</taxon>
        <taxon>Pseudomonadati</taxon>
        <taxon>Pseudomonadota</taxon>
        <taxon>Alphaproteobacteria</taxon>
        <taxon>Hyphomicrobiales</taxon>
        <taxon>Cohaesibacteraceae</taxon>
    </lineage>
</organism>
<dbReference type="PANTHER" id="PTHR41729">
    <property type="entry name" value="GLUTAMYL-TRNA SYNTHETASE"/>
    <property type="match status" value="1"/>
</dbReference>
<accession>A0A2N5XQW7</accession>
<comment type="caution">
    <text evidence="1">The sequence shown here is derived from an EMBL/GenBank/DDBJ whole genome shotgun (WGS) entry which is preliminary data.</text>
</comment>
<protein>
    <submittedName>
        <fullName evidence="1">DUF4202 domain-containing protein</fullName>
    </submittedName>
</protein>
<dbReference type="AlphaFoldDB" id="A0A2N5XQW7"/>
<dbReference type="OrthoDB" id="9799165at2"/>
<gene>
    <name evidence="1" type="ORF">C0081_12765</name>
</gene>
<evidence type="ECO:0000313" key="2">
    <source>
        <dbReference type="Proteomes" id="UP000234881"/>
    </source>
</evidence>
<dbReference type="Proteomes" id="UP000234881">
    <property type="component" value="Unassembled WGS sequence"/>
</dbReference>
<proteinExistence type="predicted"/>
<name>A0A2N5XQW7_9HYPH</name>
<sequence length="199" mass="22358">MSAFDSVLEAIDQANARDPRHCEEEGSAPVPLELLYGIRMSLMGDSFAPDADELVRIAARGQHIERWIIPRDEYPRDKSGYFRWRNELKRHHSKRVSGIMAEHGYSQEDQAIVADILLKKNIKRDARTQTVEDLACLVFLKYYAVSFAKGHDPQKVVGIIAKTLPKMSEKAHAFVADLSLDTGLLEAIEAAKIKLAAIE</sequence>